<dbReference type="EMBL" id="GEEE01007810">
    <property type="protein sequence ID" value="JAP55415.1"/>
    <property type="molecule type" value="Transcribed_RNA"/>
</dbReference>
<accession>A0A0X3PQI9</accession>
<feature type="transmembrane region" description="Helical" evidence="1">
    <location>
        <begin position="134"/>
        <end position="153"/>
    </location>
</feature>
<sequence>MHFLEVVSWGSKITLAGPPKIIKRLKLPVKPETSKEVCGVVQLVLSSPECGVPLDALFISIYSQLFSLAGKVIEDVSSPPSPSSPLPYRRILWSFPHQTHFLMNLLKKIQWSILLEAILATVLLNFSVRQLSAMSFYSLFLFLFIVLVFRRLIF</sequence>
<dbReference type="AlphaFoldDB" id="A0A0X3PQI9"/>
<protein>
    <submittedName>
        <fullName evidence="2">Uncharacterized protein</fullName>
    </submittedName>
</protein>
<evidence type="ECO:0000256" key="1">
    <source>
        <dbReference type="SAM" id="Phobius"/>
    </source>
</evidence>
<dbReference type="EMBL" id="GEEE01009010">
    <property type="protein sequence ID" value="JAP54215.1"/>
    <property type="molecule type" value="Transcribed_RNA"/>
</dbReference>
<organism evidence="2">
    <name type="scientific">Schistocephalus solidus</name>
    <name type="common">Tapeworm</name>
    <dbReference type="NCBI Taxonomy" id="70667"/>
    <lineage>
        <taxon>Eukaryota</taxon>
        <taxon>Metazoa</taxon>
        <taxon>Spiralia</taxon>
        <taxon>Lophotrochozoa</taxon>
        <taxon>Platyhelminthes</taxon>
        <taxon>Cestoda</taxon>
        <taxon>Eucestoda</taxon>
        <taxon>Diphyllobothriidea</taxon>
        <taxon>Diphyllobothriidae</taxon>
        <taxon>Schistocephalus</taxon>
    </lineage>
</organism>
<proteinExistence type="predicted"/>
<keyword evidence="1" id="KW-0812">Transmembrane</keyword>
<keyword evidence="1" id="KW-1133">Transmembrane helix</keyword>
<evidence type="ECO:0000313" key="2">
    <source>
        <dbReference type="EMBL" id="JAP54215.1"/>
    </source>
</evidence>
<gene>
    <name evidence="2" type="ORF">TR166126</name>
</gene>
<feature type="transmembrane region" description="Helical" evidence="1">
    <location>
        <begin position="109"/>
        <end position="128"/>
    </location>
</feature>
<name>A0A0X3PQI9_SCHSO</name>
<keyword evidence="1" id="KW-0472">Membrane</keyword>
<reference evidence="2" key="1">
    <citation type="submission" date="2016-01" db="EMBL/GenBank/DDBJ databases">
        <title>Reference transcriptome for the parasite Schistocephalus solidus: insights into the molecular evolution of parasitism.</title>
        <authorList>
            <person name="Hebert F.O."/>
            <person name="Grambauer S."/>
            <person name="Barber I."/>
            <person name="Landry C.R."/>
            <person name="Aubin-Horth N."/>
        </authorList>
    </citation>
    <scope>NUCLEOTIDE SEQUENCE</scope>
</reference>